<dbReference type="Proteomes" id="UP000019149">
    <property type="component" value="Unassembled WGS sequence"/>
</dbReference>
<organism evidence="1 2">
    <name type="scientific">Echinococcus granulosus</name>
    <name type="common">Hydatid tapeworm</name>
    <dbReference type="NCBI Taxonomy" id="6210"/>
    <lineage>
        <taxon>Eukaryota</taxon>
        <taxon>Metazoa</taxon>
        <taxon>Spiralia</taxon>
        <taxon>Lophotrochozoa</taxon>
        <taxon>Platyhelminthes</taxon>
        <taxon>Cestoda</taxon>
        <taxon>Eucestoda</taxon>
        <taxon>Cyclophyllidea</taxon>
        <taxon>Taeniidae</taxon>
        <taxon>Echinococcus</taxon>
        <taxon>Echinococcus granulosus group</taxon>
    </lineage>
</organism>
<dbReference type="GeneID" id="36346231"/>
<evidence type="ECO:0000313" key="1">
    <source>
        <dbReference type="EMBL" id="EUB54623.1"/>
    </source>
</evidence>
<dbReference type="EMBL" id="APAU02000228">
    <property type="protein sequence ID" value="EUB54623.1"/>
    <property type="molecule type" value="Genomic_DNA"/>
</dbReference>
<dbReference type="KEGG" id="egl:EGR_10516"/>
<dbReference type="RefSeq" id="XP_024345819.1">
    <property type="nucleotide sequence ID" value="XM_024499765.1"/>
</dbReference>
<gene>
    <name evidence="1" type="ORF">EGR_10516</name>
</gene>
<comment type="caution">
    <text evidence="1">The sequence shown here is derived from an EMBL/GenBank/DDBJ whole genome shotgun (WGS) entry which is preliminary data.</text>
</comment>
<keyword evidence="2" id="KW-1185">Reference proteome</keyword>
<dbReference type="CTD" id="36346231"/>
<protein>
    <submittedName>
        <fullName evidence="1">Uncharacterized protein</fullName>
    </submittedName>
</protein>
<proteinExistence type="predicted"/>
<reference evidence="1 2" key="1">
    <citation type="journal article" date="2013" name="Nat. Genet.">
        <title>The genome of the hydatid tapeworm Echinococcus granulosus.</title>
        <authorList>
            <person name="Zheng H."/>
            <person name="Zhang W."/>
            <person name="Zhang L."/>
            <person name="Zhang Z."/>
            <person name="Li J."/>
            <person name="Lu G."/>
            <person name="Zhu Y."/>
            <person name="Wang Y."/>
            <person name="Huang Y."/>
            <person name="Liu J."/>
            <person name="Kang H."/>
            <person name="Chen J."/>
            <person name="Wang L."/>
            <person name="Chen A."/>
            <person name="Yu S."/>
            <person name="Gao Z."/>
            <person name="Jin L."/>
            <person name="Gu W."/>
            <person name="Wang Z."/>
            <person name="Zhao L."/>
            <person name="Shi B."/>
            <person name="Wen H."/>
            <person name="Lin R."/>
            <person name="Jones M.K."/>
            <person name="Brejova B."/>
            <person name="Vinar T."/>
            <person name="Zhao G."/>
            <person name="McManus D.P."/>
            <person name="Chen Z."/>
            <person name="Zhou Y."/>
            <person name="Wang S."/>
        </authorList>
    </citation>
    <scope>NUCLEOTIDE SEQUENCE [LARGE SCALE GENOMIC DNA]</scope>
</reference>
<name>W6U0Q9_ECHGR</name>
<accession>W6U0Q9</accession>
<evidence type="ECO:0000313" key="2">
    <source>
        <dbReference type="Proteomes" id="UP000019149"/>
    </source>
</evidence>
<sequence length="71" mass="8357">MRGLVARANYHRGGTENTVRRYRGHPVTHPQDIETQQSDLQQCFWSLIIVEITDLISPLDHKIQRRSLFQE</sequence>
<dbReference type="AlphaFoldDB" id="W6U0Q9"/>